<name>A0AAD2JXV9_9AGAR</name>
<protein>
    <submittedName>
        <fullName evidence="1">Uncharacterized protein</fullName>
    </submittedName>
</protein>
<proteinExistence type="predicted"/>
<keyword evidence="2" id="KW-1185">Reference proteome</keyword>
<evidence type="ECO:0000313" key="1">
    <source>
        <dbReference type="EMBL" id="CAK5267940.1"/>
    </source>
</evidence>
<accession>A0AAD2JXV9</accession>
<evidence type="ECO:0000313" key="2">
    <source>
        <dbReference type="Proteomes" id="UP001295794"/>
    </source>
</evidence>
<dbReference type="AlphaFoldDB" id="A0AAD2JXV9"/>
<organism evidence="1 2">
    <name type="scientific">Mycena citricolor</name>
    <dbReference type="NCBI Taxonomy" id="2018698"/>
    <lineage>
        <taxon>Eukaryota</taxon>
        <taxon>Fungi</taxon>
        <taxon>Dikarya</taxon>
        <taxon>Basidiomycota</taxon>
        <taxon>Agaricomycotina</taxon>
        <taxon>Agaricomycetes</taxon>
        <taxon>Agaricomycetidae</taxon>
        <taxon>Agaricales</taxon>
        <taxon>Marasmiineae</taxon>
        <taxon>Mycenaceae</taxon>
        <taxon>Mycena</taxon>
    </lineage>
</organism>
<sequence length="204" mass="22379">MDSSDPTFALPSDTEMLNPYAQDWNHPSGASAPPSVFGALPSAASALPTFFTFRFTSFNPSIMNCTVMGPQATAYFRIITDAPMAGVSVFQNATGGTFSLVQWNQHPDVEIQGVAARQPTSSLLSLSHDRSYRSFTWADGSALLFVPRDNYIWIYYNSPEQILGRISRGRDWVTLELTGEALRLGLLETSVVATFLLQSGRNID</sequence>
<dbReference type="EMBL" id="CAVNYO010000136">
    <property type="protein sequence ID" value="CAK5267940.1"/>
    <property type="molecule type" value="Genomic_DNA"/>
</dbReference>
<dbReference type="Proteomes" id="UP001295794">
    <property type="component" value="Unassembled WGS sequence"/>
</dbReference>
<gene>
    <name evidence="1" type="ORF">MYCIT1_LOCUS10871</name>
</gene>
<reference evidence="1" key="1">
    <citation type="submission" date="2023-11" db="EMBL/GenBank/DDBJ databases">
        <authorList>
            <person name="De Vega J J."/>
            <person name="De Vega J J."/>
        </authorList>
    </citation>
    <scope>NUCLEOTIDE SEQUENCE</scope>
</reference>
<comment type="caution">
    <text evidence="1">The sequence shown here is derived from an EMBL/GenBank/DDBJ whole genome shotgun (WGS) entry which is preliminary data.</text>
</comment>